<organism evidence="3">
    <name type="scientific">Methylobacterium bullatum</name>
    <dbReference type="NCBI Taxonomy" id="570505"/>
    <lineage>
        <taxon>Bacteria</taxon>
        <taxon>Pseudomonadati</taxon>
        <taxon>Pseudomonadota</taxon>
        <taxon>Alphaproteobacteria</taxon>
        <taxon>Hyphomicrobiales</taxon>
        <taxon>Methylobacteriaceae</taxon>
        <taxon>Methylobacterium</taxon>
    </lineage>
</organism>
<accession>A0A679JCY8</accession>
<dbReference type="EMBL" id="LR743504">
    <property type="protein sequence ID" value="CAA2104258.1"/>
    <property type="molecule type" value="Genomic_DNA"/>
</dbReference>
<proteinExistence type="predicted"/>
<evidence type="ECO:0000256" key="1">
    <source>
        <dbReference type="SAM" id="MobiDB-lite"/>
    </source>
</evidence>
<gene>
    <name evidence="3" type="ORF">MBUL_02616</name>
</gene>
<feature type="compositionally biased region" description="Low complexity" evidence="1">
    <location>
        <begin position="107"/>
        <end position="117"/>
    </location>
</feature>
<keyword evidence="2" id="KW-0472">Membrane</keyword>
<dbReference type="AlphaFoldDB" id="A0A679JCY8"/>
<protein>
    <submittedName>
        <fullName evidence="3">Uncharacterized protein</fullName>
    </submittedName>
</protein>
<keyword evidence="2" id="KW-0812">Transmembrane</keyword>
<sequence length="128" mass="13001">MLLLLTILWPALATSLALGTAIGWLFGPPRDRVSTVIGLGLGFGAVALAGLAFSGLVPGRPGFWVESAALNLATYLVGAGTGSLARLTRPLPPRASGLDGVSGSPDRLASSPRPAAAAERRLRGKTSE</sequence>
<evidence type="ECO:0000256" key="2">
    <source>
        <dbReference type="SAM" id="Phobius"/>
    </source>
</evidence>
<feature type="compositionally biased region" description="Basic and acidic residues" evidence="1">
    <location>
        <begin position="118"/>
        <end position="128"/>
    </location>
</feature>
<evidence type="ECO:0000313" key="3">
    <source>
        <dbReference type="EMBL" id="CAA2104258.1"/>
    </source>
</evidence>
<feature type="region of interest" description="Disordered" evidence="1">
    <location>
        <begin position="94"/>
        <end position="128"/>
    </location>
</feature>
<feature type="transmembrane region" description="Helical" evidence="2">
    <location>
        <begin position="33"/>
        <end position="57"/>
    </location>
</feature>
<name>A0A679JCY8_9HYPH</name>
<reference evidence="3" key="1">
    <citation type="submission" date="2019-12" db="EMBL/GenBank/DDBJ databases">
        <authorList>
            <person name="Cremers G."/>
        </authorList>
    </citation>
    <scope>NUCLEOTIDE SEQUENCE</scope>
    <source>
        <strain evidence="3">Mbul1</strain>
    </source>
</reference>
<keyword evidence="2" id="KW-1133">Transmembrane helix</keyword>